<name>A0A251VL01_HELAN</name>
<dbReference type="GO" id="GO:0000166">
    <property type="term" value="F:nucleotide binding"/>
    <property type="evidence" value="ECO:0007669"/>
    <property type="project" value="InterPro"/>
</dbReference>
<comment type="subcellular location">
    <subcellularLocation>
        <location evidence="1">Nucleus</location>
    </subcellularLocation>
</comment>
<dbReference type="Gene3D" id="1.20.1250.40">
    <property type="match status" value="1"/>
</dbReference>
<evidence type="ECO:0000259" key="4">
    <source>
        <dbReference type="SMART" id="SM00657"/>
    </source>
</evidence>
<dbReference type="GO" id="GO:0006352">
    <property type="term" value="P:DNA-templated transcription initiation"/>
    <property type="evidence" value="ECO:0007669"/>
    <property type="project" value="InterPro"/>
</dbReference>
<dbReference type="OMA" id="EAEICMI"/>
<reference evidence="6" key="1">
    <citation type="journal article" date="2017" name="Nature">
        <title>The sunflower genome provides insights into oil metabolism, flowering and Asterid evolution.</title>
        <authorList>
            <person name="Badouin H."/>
            <person name="Gouzy J."/>
            <person name="Grassa C.J."/>
            <person name="Murat F."/>
            <person name="Staton S.E."/>
            <person name="Cottret L."/>
            <person name="Lelandais-Briere C."/>
            <person name="Owens G.L."/>
            <person name="Carrere S."/>
            <person name="Mayjonade B."/>
            <person name="Legrand L."/>
            <person name="Gill N."/>
            <person name="Kane N.C."/>
            <person name="Bowers J.E."/>
            <person name="Hubner S."/>
            <person name="Bellec A."/>
            <person name="Berard A."/>
            <person name="Berges H."/>
            <person name="Blanchet N."/>
            <person name="Boniface M.C."/>
            <person name="Brunel D."/>
            <person name="Catrice O."/>
            <person name="Chaidir N."/>
            <person name="Claudel C."/>
            <person name="Donnadieu C."/>
            <person name="Faraut T."/>
            <person name="Fievet G."/>
            <person name="Helmstetter N."/>
            <person name="King M."/>
            <person name="Knapp S.J."/>
            <person name="Lai Z."/>
            <person name="Le Paslier M.C."/>
            <person name="Lippi Y."/>
            <person name="Lorenzon L."/>
            <person name="Mandel J.R."/>
            <person name="Marage G."/>
            <person name="Marchand G."/>
            <person name="Marquand E."/>
            <person name="Bret-Mestries E."/>
            <person name="Morien E."/>
            <person name="Nambeesan S."/>
            <person name="Nguyen T."/>
            <person name="Pegot-Espagnet P."/>
            <person name="Pouilly N."/>
            <person name="Raftis F."/>
            <person name="Sallet E."/>
            <person name="Schiex T."/>
            <person name="Thomas J."/>
            <person name="Vandecasteele C."/>
            <person name="Vares D."/>
            <person name="Vear F."/>
            <person name="Vautrin S."/>
            <person name="Crespi M."/>
            <person name="Mangin B."/>
            <person name="Burke J.M."/>
            <person name="Salse J."/>
            <person name="Munos S."/>
            <person name="Vincourt P."/>
            <person name="Rieseberg L.H."/>
            <person name="Langlade N.B."/>
        </authorList>
    </citation>
    <scope>NUCLEOTIDE SEQUENCE [LARGE SCALE GENOMIC DNA]</scope>
    <source>
        <strain evidence="6">cv. SF193</strain>
    </source>
</reference>
<dbReference type="SUPFAM" id="SSF47819">
    <property type="entry name" value="HRDC-like"/>
    <property type="match status" value="1"/>
</dbReference>
<proteinExistence type="inferred from homology"/>
<dbReference type="InterPro" id="IPR006590">
    <property type="entry name" value="RNA_pol_Rpb4/RPC9_core"/>
</dbReference>
<dbReference type="InterPro" id="IPR005574">
    <property type="entry name" value="Rpb4/RPC9"/>
</dbReference>
<dbReference type="AlphaFoldDB" id="A0A251VL01"/>
<evidence type="ECO:0000256" key="2">
    <source>
        <dbReference type="ARBA" id="ARBA00023242"/>
    </source>
</evidence>
<evidence type="ECO:0000313" key="6">
    <source>
        <dbReference type="Proteomes" id="UP000215914"/>
    </source>
</evidence>
<dbReference type="GO" id="GO:0030422">
    <property type="term" value="P:siRNA processing"/>
    <property type="evidence" value="ECO:0000318"/>
    <property type="project" value="GO_Central"/>
</dbReference>
<dbReference type="PANTHER" id="PTHR21297">
    <property type="entry name" value="DNA-DIRECTED RNA POLYMERASE II"/>
    <property type="match status" value="1"/>
</dbReference>
<organism evidence="5 6">
    <name type="scientific">Helianthus annuus</name>
    <name type="common">Common sunflower</name>
    <dbReference type="NCBI Taxonomy" id="4232"/>
    <lineage>
        <taxon>Eukaryota</taxon>
        <taxon>Viridiplantae</taxon>
        <taxon>Streptophyta</taxon>
        <taxon>Embryophyta</taxon>
        <taxon>Tracheophyta</taxon>
        <taxon>Spermatophyta</taxon>
        <taxon>Magnoliopsida</taxon>
        <taxon>eudicotyledons</taxon>
        <taxon>Gunneridae</taxon>
        <taxon>Pentapetalae</taxon>
        <taxon>asterids</taxon>
        <taxon>campanulids</taxon>
        <taxon>Asterales</taxon>
        <taxon>Asteraceae</taxon>
        <taxon>Asteroideae</taxon>
        <taxon>Heliantheae alliance</taxon>
        <taxon>Heliantheae</taxon>
        <taxon>Helianthus</taxon>
    </lineage>
</organism>
<dbReference type="SMART" id="SM00657">
    <property type="entry name" value="RPOL4c"/>
    <property type="match status" value="1"/>
</dbReference>
<accession>A0A251VL01</accession>
<dbReference type="InParanoid" id="A0A251VL01"/>
<sequence length="160" mass="17835">MEMGSQMGKILARGKVERQDLQRKNLHKFCSRLKKLPENAKCLMNCEAAQILQGIQDHMVLLSKDPTIKIPSSFDRALQYANTGNFYTDPQSVRQVLESLKKQDVSDGEICVIANTGIDTTEKAFALMPSLKAKQIKVIEPLSAALTELTKLKESTIVLD</sequence>
<dbReference type="GO" id="GO:0005634">
    <property type="term" value="C:nucleus"/>
    <property type="evidence" value="ECO:0007669"/>
    <property type="project" value="UniProtKB-SubCell"/>
</dbReference>
<dbReference type="STRING" id="4232.A0A251VL01"/>
<dbReference type="InterPro" id="IPR045222">
    <property type="entry name" value="Rpb4-like"/>
</dbReference>
<dbReference type="Pfam" id="PF03874">
    <property type="entry name" value="RNA_pol_Rpb4"/>
    <property type="match status" value="1"/>
</dbReference>
<protein>
    <submittedName>
        <fullName evidence="5">Putative RNA polymerase II, Rpb4</fullName>
    </submittedName>
</protein>
<dbReference type="EMBL" id="CM007890">
    <property type="protein sequence ID" value="OTG36267.1"/>
    <property type="molecule type" value="Genomic_DNA"/>
</dbReference>
<feature type="domain" description="RNA polymerase Rpb4/RPC9 core" evidence="4">
    <location>
        <begin position="35"/>
        <end position="156"/>
    </location>
</feature>
<dbReference type="InterPro" id="IPR010997">
    <property type="entry name" value="HRDC-like_sf"/>
</dbReference>
<comment type="similarity">
    <text evidence="3">Belongs to the eukaryotic RPB4 RNA polymerase subunit family.</text>
</comment>
<dbReference type="Proteomes" id="UP000215914">
    <property type="component" value="Chromosome 1"/>
</dbReference>
<dbReference type="GO" id="GO:0030880">
    <property type="term" value="C:RNA polymerase complex"/>
    <property type="evidence" value="ECO:0007669"/>
    <property type="project" value="InterPro"/>
</dbReference>
<evidence type="ECO:0000256" key="3">
    <source>
        <dbReference type="ARBA" id="ARBA00025724"/>
    </source>
</evidence>
<gene>
    <name evidence="5" type="ORF">HannXRQ_Chr01g0005731</name>
</gene>
<evidence type="ECO:0000313" key="5">
    <source>
        <dbReference type="EMBL" id="OTG36267.1"/>
    </source>
</evidence>
<evidence type="ECO:0000256" key="1">
    <source>
        <dbReference type="ARBA" id="ARBA00004123"/>
    </source>
</evidence>
<keyword evidence="6" id="KW-1185">Reference proteome</keyword>
<dbReference type="InterPro" id="IPR038324">
    <property type="entry name" value="Rpb4/RPC9_sf"/>
</dbReference>
<keyword evidence="2" id="KW-0539">Nucleus</keyword>